<dbReference type="HOGENOM" id="CLU_039123_0_0_1"/>
<evidence type="ECO:0000256" key="6">
    <source>
        <dbReference type="ARBA" id="ARBA00022846"/>
    </source>
</evidence>
<accession>K3X6F7</accession>
<keyword evidence="8" id="KW-0206">Cytoskeleton</keyword>
<evidence type="ECO:0000256" key="13">
    <source>
        <dbReference type="SAM" id="MobiDB-lite"/>
    </source>
</evidence>
<dbReference type="AlphaFoldDB" id="K3X6F7"/>
<evidence type="ECO:0000256" key="9">
    <source>
        <dbReference type="ARBA" id="ARBA00023273"/>
    </source>
</evidence>
<dbReference type="EnsemblProtists" id="PYU1_T012806">
    <property type="protein sequence ID" value="PYU1_T012806"/>
    <property type="gene ID" value="PYU1_G012779"/>
</dbReference>
<evidence type="ECO:0000256" key="2">
    <source>
        <dbReference type="ARBA" id="ARBA00004611"/>
    </source>
</evidence>
<evidence type="ECO:0000256" key="1">
    <source>
        <dbReference type="ARBA" id="ARBA00003029"/>
    </source>
</evidence>
<feature type="coiled-coil region" evidence="12">
    <location>
        <begin position="131"/>
        <end position="328"/>
    </location>
</feature>
<dbReference type="CDD" id="cd23767">
    <property type="entry name" value="IQCD"/>
    <property type="match status" value="1"/>
</dbReference>
<comment type="subcellular location">
    <subcellularLocation>
        <location evidence="2">Cytoplasm</location>
        <location evidence="2">Cytoskeleton</location>
        <location evidence="2">Flagellum axoneme</location>
    </subcellularLocation>
</comment>
<keyword evidence="7" id="KW-0969">Cilium</keyword>
<dbReference type="EMBL" id="GL376581">
    <property type="status" value="NOT_ANNOTATED_CDS"/>
    <property type="molecule type" value="Genomic_DNA"/>
</dbReference>
<evidence type="ECO:0000256" key="10">
    <source>
        <dbReference type="ARBA" id="ARBA00032180"/>
    </source>
</evidence>
<comment type="subunit">
    <text evidence="11">Component of the nexin-dynein regulatory complex (N-DRC). Interacts with CFAP52.</text>
</comment>
<dbReference type="InParanoid" id="K3X6F7"/>
<dbReference type="PANTHER" id="PTHR31598">
    <property type="entry name" value="IQ DOMAIN-CONTAINING PROTEIN D"/>
    <property type="match status" value="1"/>
</dbReference>
<dbReference type="PANTHER" id="PTHR31598:SF1">
    <property type="entry name" value="DYNEIN REGULATORY COMPLEX PROTEIN 10"/>
    <property type="match status" value="1"/>
</dbReference>
<evidence type="ECO:0000256" key="11">
    <source>
        <dbReference type="ARBA" id="ARBA00046836"/>
    </source>
</evidence>
<dbReference type="InterPro" id="IPR000048">
    <property type="entry name" value="IQ_motif_EF-hand-BS"/>
</dbReference>
<evidence type="ECO:0000256" key="7">
    <source>
        <dbReference type="ARBA" id="ARBA00023069"/>
    </source>
</evidence>
<comment type="function">
    <text evidence="1">Component of the nexin-dynein regulatory complex (N-DRC), a key regulator of ciliary/flagellar motility which maintains the alignment and integrity of the distal axoneme and regulates microtubule sliding in motile axonemes.</text>
</comment>
<reference evidence="15" key="2">
    <citation type="submission" date="2010-04" db="EMBL/GenBank/DDBJ databases">
        <authorList>
            <person name="Buell R."/>
            <person name="Hamilton J."/>
            <person name="Hostetler J."/>
        </authorList>
    </citation>
    <scope>NUCLEOTIDE SEQUENCE [LARGE SCALE GENOMIC DNA]</scope>
    <source>
        <strain evidence="15">DAOM:BR144</strain>
    </source>
</reference>
<keyword evidence="5" id="KW-0963">Cytoplasm</keyword>
<evidence type="ECO:0000256" key="12">
    <source>
        <dbReference type="SAM" id="Coils"/>
    </source>
</evidence>
<name>K3X6F7_GLOUD</name>
<dbReference type="eggNOG" id="ENOG502RV0P">
    <property type="taxonomic scope" value="Eukaryota"/>
</dbReference>
<dbReference type="InterPro" id="IPR042815">
    <property type="entry name" value="DRC10"/>
</dbReference>
<evidence type="ECO:0000256" key="8">
    <source>
        <dbReference type="ARBA" id="ARBA00023212"/>
    </source>
</evidence>
<evidence type="ECO:0000256" key="3">
    <source>
        <dbReference type="ARBA" id="ARBA00009071"/>
    </source>
</evidence>
<dbReference type="Proteomes" id="UP000019132">
    <property type="component" value="Unassembled WGS sequence"/>
</dbReference>
<dbReference type="OMA" id="LMLECQK"/>
<dbReference type="VEuPathDB" id="FungiDB:PYU1_G012779"/>
<feature type="region of interest" description="Disordered" evidence="13">
    <location>
        <begin position="359"/>
        <end position="378"/>
    </location>
</feature>
<evidence type="ECO:0000313" key="15">
    <source>
        <dbReference type="Proteomes" id="UP000019132"/>
    </source>
</evidence>
<keyword evidence="15" id="KW-1185">Reference proteome</keyword>
<reference evidence="14" key="3">
    <citation type="submission" date="2015-02" db="UniProtKB">
        <authorList>
            <consortium name="EnsemblProtists"/>
        </authorList>
    </citation>
    <scope>IDENTIFICATION</scope>
    <source>
        <strain evidence="14">DAOM BR144</strain>
    </source>
</reference>
<organism evidence="14 15">
    <name type="scientific">Globisporangium ultimum (strain ATCC 200006 / CBS 805.95 / DAOM BR144)</name>
    <name type="common">Pythium ultimum</name>
    <dbReference type="NCBI Taxonomy" id="431595"/>
    <lineage>
        <taxon>Eukaryota</taxon>
        <taxon>Sar</taxon>
        <taxon>Stramenopiles</taxon>
        <taxon>Oomycota</taxon>
        <taxon>Peronosporomycetes</taxon>
        <taxon>Pythiales</taxon>
        <taxon>Pythiaceae</taxon>
        <taxon>Globisporangium</taxon>
    </lineage>
</organism>
<keyword evidence="9" id="KW-0966">Cell projection</keyword>
<sequence>MQKLTNVESQRMMAVMGDLLDRLNYLTYVPLDPQSELLATLRENRCLNSAELLREHWRWEQLYLQALDAMDSRQDDIGDQVRLTARTLCRDLRENSVAVEILYHHGTVSHDRSEDMQMLVKTLSELTDLTHSQLEKTLEDAKSKKELMNVAEARMKQAEDERVSIREKLSELRRTKEEELALLDSQVQKLRNELHSINQSAAHELNLIEAELKEAQNKAHENHTQEMKTLIDKAAILQASAAKMSQEHQEEEDALRKKKCKTAAEVASVVEKYDTEMVAMENEISALGIEFKNEKEQCQELHEHFIKIDEEQLRIDAEEKVLEEVRAREREKQQFIYDAAARIQKVYRGVLARREYAKMAAKSKKGGKKGGGKKGKKK</sequence>
<evidence type="ECO:0000313" key="14">
    <source>
        <dbReference type="EnsemblProtists" id="PYU1_T012806"/>
    </source>
</evidence>
<dbReference type="Pfam" id="PF00612">
    <property type="entry name" value="IQ"/>
    <property type="match status" value="1"/>
</dbReference>
<evidence type="ECO:0000256" key="5">
    <source>
        <dbReference type="ARBA" id="ARBA00022490"/>
    </source>
</evidence>
<dbReference type="PROSITE" id="PS50096">
    <property type="entry name" value="IQ"/>
    <property type="match status" value="1"/>
</dbReference>
<comment type="similarity">
    <text evidence="3">Belongs to the DRC10 family.</text>
</comment>
<keyword evidence="12" id="KW-0175">Coiled coil</keyword>
<feature type="compositionally biased region" description="Basic residues" evidence="13">
    <location>
        <begin position="361"/>
        <end position="378"/>
    </location>
</feature>
<proteinExistence type="inferred from homology"/>
<protein>
    <recommendedName>
        <fullName evidence="4">Dynein regulatory complex protein 10</fullName>
    </recommendedName>
    <alternativeName>
        <fullName evidence="10">IQ domain-containing protein D</fullName>
    </alternativeName>
</protein>
<evidence type="ECO:0000256" key="4">
    <source>
        <dbReference type="ARBA" id="ARBA00021752"/>
    </source>
</evidence>
<keyword evidence="6" id="KW-0282">Flagellum</keyword>
<reference evidence="15" key="1">
    <citation type="journal article" date="2010" name="Genome Biol.">
        <title>Genome sequence of the necrotrophic plant pathogen Pythium ultimum reveals original pathogenicity mechanisms and effector repertoire.</title>
        <authorList>
            <person name="Levesque C.A."/>
            <person name="Brouwer H."/>
            <person name="Cano L."/>
            <person name="Hamilton J.P."/>
            <person name="Holt C."/>
            <person name="Huitema E."/>
            <person name="Raffaele S."/>
            <person name="Robideau G.P."/>
            <person name="Thines M."/>
            <person name="Win J."/>
            <person name="Zerillo M.M."/>
            <person name="Beakes G.W."/>
            <person name="Boore J.L."/>
            <person name="Busam D."/>
            <person name="Dumas B."/>
            <person name="Ferriera S."/>
            <person name="Fuerstenberg S.I."/>
            <person name="Gachon C.M."/>
            <person name="Gaulin E."/>
            <person name="Govers F."/>
            <person name="Grenville-Briggs L."/>
            <person name="Horner N."/>
            <person name="Hostetler J."/>
            <person name="Jiang R.H."/>
            <person name="Johnson J."/>
            <person name="Krajaejun T."/>
            <person name="Lin H."/>
            <person name="Meijer H.J."/>
            <person name="Moore B."/>
            <person name="Morris P."/>
            <person name="Phuntmart V."/>
            <person name="Puiu D."/>
            <person name="Shetty J."/>
            <person name="Stajich J.E."/>
            <person name="Tripathy S."/>
            <person name="Wawra S."/>
            <person name="van West P."/>
            <person name="Whitty B.R."/>
            <person name="Coutinho P.M."/>
            <person name="Henrissat B."/>
            <person name="Martin F."/>
            <person name="Thomas P.D."/>
            <person name="Tyler B.M."/>
            <person name="De Vries R.P."/>
            <person name="Kamoun S."/>
            <person name="Yandell M."/>
            <person name="Tisserat N."/>
            <person name="Buell C.R."/>
        </authorList>
    </citation>
    <scope>NUCLEOTIDE SEQUENCE</scope>
    <source>
        <strain evidence="15">DAOM:BR144</strain>
    </source>
</reference>